<proteinExistence type="predicted"/>
<reference evidence="1 2" key="1">
    <citation type="journal article" date="2013" name="Nat. Commun.">
        <title>The evolution and pathogenic mechanisms of the rice sheath blight pathogen.</title>
        <authorList>
            <person name="Zheng A."/>
            <person name="Lin R."/>
            <person name="Xu L."/>
            <person name="Qin P."/>
            <person name="Tang C."/>
            <person name="Ai P."/>
            <person name="Zhang D."/>
            <person name="Liu Y."/>
            <person name="Sun Z."/>
            <person name="Feng H."/>
            <person name="Wang Y."/>
            <person name="Chen Y."/>
            <person name="Liang X."/>
            <person name="Fu R."/>
            <person name="Li Q."/>
            <person name="Zhang J."/>
            <person name="Yu X."/>
            <person name="Xie Z."/>
            <person name="Ding L."/>
            <person name="Guan P."/>
            <person name="Tang J."/>
            <person name="Liang Y."/>
            <person name="Wang S."/>
            <person name="Deng Q."/>
            <person name="Li S."/>
            <person name="Zhu J."/>
            <person name="Wang L."/>
            <person name="Liu H."/>
            <person name="Li P."/>
        </authorList>
    </citation>
    <scope>NUCLEOTIDE SEQUENCE [LARGE SCALE GENOMIC DNA]</scope>
    <source>
        <strain evidence="2">AG-1 IA</strain>
    </source>
</reference>
<gene>
    <name evidence="1" type="ORF">AG1IA_10133</name>
</gene>
<dbReference type="EMBL" id="AFRT01005133">
    <property type="protein sequence ID" value="ELU35837.1"/>
    <property type="molecule type" value="Genomic_DNA"/>
</dbReference>
<accession>L8WGK2</accession>
<evidence type="ECO:0000313" key="2">
    <source>
        <dbReference type="Proteomes" id="UP000011668"/>
    </source>
</evidence>
<name>L8WGK2_THACA</name>
<evidence type="ECO:0000313" key="1">
    <source>
        <dbReference type="EMBL" id="ELU35837.1"/>
    </source>
</evidence>
<dbReference type="Proteomes" id="UP000011668">
    <property type="component" value="Unassembled WGS sequence"/>
</dbReference>
<dbReference type="AlphaFoldDB" id="L8WGK2"/>
<dbReference type="HOGENOM" id="CLU_2484859_0_0_1"/>
<organism evidence="1 2">
    <name type="scientific">Thanatephorus cucumeris (strain AG1-IA)</name>
    <name type="common">Rice sheath blight fungus</name>
    <name type="synonym">Rhizoctonia solani</name>
    <dbReference type="NCBI Taxonomy" id="983506"/>
    <lineage>
        <taxon>Eukaryota</taxon>
        <taxon>Fungi</taxon>
        <taxon>Dikarya</taxon>
        <taxon>Basidiomycota</taxon>
        <taxon>Agaricomycotina</taxon>
        <taxon>Agaricomycetes</taxon>
        <taxon>Cantharellales</taxon>
        <taxon>Ceratobasidiaceae</taxon>
        <taxon>Rhizoctonia</taxon>
        <taxon>Rhizoctonia solani AG-1</taxon>
    </lineage>
</organism>
<protein>
    <submittedName>
        <fullName evidence="1">Uncharacterized protein</fullName>
    </submittedName>
</protein>
<keyword evidence="2" id="KW-1185">Reference proteome</keyword>
<sequence length="87" mass="10065">MRVRSSVSRRVADDRDLPPAVRRHLQRFYYFPDGAQGQECFWTIAWDEQFHCKRPPEVSGSTQATGGSRHTWRLDVMGDVSPSWSVL</sequence>
<comment type="caution">
    <text evidence="1">The sequence shown here is derived from an EMBL/GenBank/DDBJ whole genome shotgun (WGS) entry which is preliminary data.</text>
</comment>